<evidence type="ECO:0000256" key="16">
    <source>
        <dbReference type="ARBA" id="ARBA00022837"/>
    </source>
</evidence>
<keyword evidence="29" id="KW-1185">Reference proteome</keyword>
<evidence type="ECO:0000256" key="20">
    <source>
        <dbReference type="ARBA" id="ARBA00023157"/>
    </source>
</evidence>
<dbReference type="SMART" id="SM00020">
    <property type="entry name" value="Tryp_SPc"/>
    <property type="match status" value="1"/>
</dbReference>
<evidence type="ECO:0000256" key="21">
    <source>
        <dbReference type="ARBA" id="ARBA00023278"/>
    </source>
</evidence>
<evidence type="ECO:0000259" key="27">
    <source>
        <dbReference type="PROSITE" id="PS50998"/>
    </source>
</evidence>
<accession>A0AAV6SH09</accession>
<feature type="domain" description="Peptidase S1" evidence="26">
    <location>
        <begin position="231"/>
        <end position="474"/>
    </location>
</feature>
<dbReference type="PROSITE" id="PS00010">
    <property type="entry name" value="ASX_HYDROXYL"/>
    <property type="match status" value="1"/>
</dbReference>
<dbReference type="PROSITE" id="PS00134">
    <property type="entry name" value="TRYPSIN_HIS"/>
    <property type="match status" value="1"/>
</dbReference>
<evidence type="ECO:0000256" key="10">
    <source>
        <dbReference type="ARBA" id="ARBA00022670"/>
    </source>
</evidence>
<dbReference type="GO" id="GO:0004252">
    <property type="term" value="F:serine-type endopeptidase activity"/>
    <property type="evidence" value="ECO:0007669"/>
    <property type="project" value="UniProtKB-EC"/>
</dbReference>
<dbReference type="InterPro" id="IPR050442">
    <property type="entry name" value="Peptidase_S1_coag_factors"/>
</dbReference>
<dbReference type="FunFam" id="2.10.25.10:FF:000162">
    <property type="entry name" value="Coagulation factor X (Predicted)"/>
    <property type="match status" value="1"/>
</dbReference>
<evidence type="ECO:0000256" key="22">
    <source>
        <dbReference type="ARBA" id="ARBA00031357"/>
    </source>
</evidence>
<keyword evidence="20 23" id="KW-1015">Disulfide bond</keyword>
<dbReference type="InterPro" id="IPR000294">
    <property type="entry name" value="GLA_domain"/>
</dbReference>
<evidence type="ECO:0000256" key="14">
    <source>
        <dbReference type="ARBA" id="ARBA00022801"/>
    </source>
</evidence>
<keyword evidence="18" id="KW-0094">Blood coagulation</keyword>
<dbReference type="SMART" id="SM00181">
    <property type="entry name" value="EGF"/>
    <property type="match status" value="2"/>
</dbReference>
<comment type="function">
    <text evidence="2">Factor IX is a vitamin K-dependent plasma protein that participates in the intrinsic pathway of blood coagulation by converting factor X to its active form in the presence of Ca(2+) ions, phospholipids, and factor VIIIa.</text>
</comment>
<dbReference type="PANTHER" id="PTHR24278:SF31">
    <property type="entry name" value="COAGULATION FACTOR IX"/>
    <property type="match status" value="1"/>
</dbReference>
<name>A0AAV6SH09_SOLSE</name>
<dbReference type="GO" id="GO:0007596">
    <property type="term" value="P:blood coagulation"/>
    <property type="evidence" value="ECO:0007669"/>
    <property type="project" value="UniProtKB-KW"/>
</dbReference>
<evidence type="ECO:0000256" key="18">
    <source>
        <dbReference type="ARBA" id="ARBA00023084"/>
    </source>
</evidence>
<evidence type="ECO:0000256" key="24">
    <source>
        <dbReference type="RuleBase" id="RU363034"/>
    </source>
</evidence>
<keyword evidence="11" id="KW-0356">Hemostasis</keyword>
<evidence type="ECO:0000256" key="5">
    <source>
        <dbReference type="ARBA" id="ARBA00019454"/>
    </source>
</evidence>
<dbReference type="CDD" id="cd00054">
    <property type="entry name" value="EGF_CA"/>
    <property type="match status" value="1"/>
</dbReference>
<reference evidence="28 29" key="1">
    <citation type="journal article" date="2021" name="Sci. Rep.">
        <title>Chromosome anchoring in Senegalese sole (Solea senegalensis) reveals sex-associated markers and genome rearrangements in flatfish.</title>
        <authorList>
            <person name="Guerrero-Cozar I."/>
            <person name="Gomez-Garrido J."/>
            <person name="Berbel C."/>
            <person name="Martinez-Blanch J.F."/>
            <person name="Alioto T."/>
            <person name="Claros M.G."/>
            <person name="Gagnaire P.A."/>
            <person name="Manchado M."/>
        </authorList>
    </citation>
    <scope>NUCLEOTIDE SEQUENCE [LARGE SCALE GENOMIC DNA]</scope>
    <source>
        <strain evidence="28">Sse05_10M</strain>
    </source>
</reference>
<evidence type="ECO:0000256" key="8">
    <source>
        <dbReference type="ARBA" id="ARBA00022536"/>
    </source>
</evidence>
<evidence type="ECO:0000256" key="19">
    <source>
        <dbReference type="ARBA" id="ARBA00023145"/>
    </source>
</evidence>
<keyword evidence="14 24" id="KW-0378">Hydrolase</keyword>
<dbReference type="InterPro" id="IPR001881">
    <property type="entry name" value="EGF-like_Ca-bd_dom"/>
</dbReference>
<dbReference type="PROSITE" id="PS50998">
    <property type="entry name" value="GLA_2"/>
    <property type="match status" value="1"/>
</dbReference>
<dbReference type="Pfam" id="PF00594">
    <property type="entry name" value="Gla"/>
    <property type="match status" value="1"/>
</dbReference>
<comment type="catalytic activity">
    <reaction evidence="1">
        <text>Selective cleavage of Arg-|-Ile bond in factor X to form factor Xa.</text>
        <dbReference type="EC" id="3.4.21.22"/>
    </reaction>
</comment>
<dbReference type="PIRSF" id="PIRSF001143">
    <property type="entry name" value="Factor_X"/>
    <property type="match status" value="1"/>
</dbReference>
<evidence type="ECO:0000259" key="26">
    <source>
        <dbReference type="PROSITE" id="PS50240"/>
    </source>
</evidence>
<evidence type="ECO:0000256" key="17">
    <source>
        <dbReference type="ARBA" id="ARBA00022842"/>
    </source>
</evidence>
<keyword evidence="19" id="KW-0865">Zymogen</keyword>
<keyword evidence="15 24" id="KW-0720">Serine protease</keyword>
<evidence type="ECO:0000256" key="7">
    <source>
        <dbReference type="ARBA" id="ARBA00022525"/>
    </source>
</evidence>
<dbReference type="InterPro" id="IPR012224">
    <property type="entry name" value="Pept_S1A_FX"/>
</dbReference>
<gene>
    <name evidence="28" type="ORF">JOB18_024254</name>
</gene>
<dbReference type="EMBL" id="JAGKHQ010000005">
    <property type="protein sequence ID" value="KAG7516158.1"/>
    <property type="molecule type" value="Genomic_DNA"/>
</dbReference>
<dbReference type="GO" id="GO:0006508">
    <property type="term" value="P:proteolysis"/>
    <property type="evidence" value="ECO:0007669"/>
    <property type="project" value="UniProtKB-KW"/>
</dbReference>
<feature type="domain" description="Gla" evidence="27">
    <location>
        <begin position="1"/>
        <end position="23"/>
    </location>
</feature>
<evidence type="ECO:0000256" key="1">
    <source>
        <dbReference type="ARBA" id="ARBA00001368"/>
    </source>
</evidence>
<dbReference type="PROSITE" id="PS50026">
    <property type="entry name" value="EGF_3"/>
    <property type="match status" value="1"/>
</dbReference>
<comment type="subcellular location">
    <subcellularLocation>
        <location evidence="3">Secreted</location>
    </subcellularLocation>
</comment>
<dbReference type="InterPro" id="IPR000742">
    <property type="entry name" value="EGF"/>
</dbReference>
<evidence type="ECO:0000256" key="6">
    <source>
        <dbReference type="ARBA" id="ARBA00022479"/>
    </source>
</evidence>
<keyword evidence="10 24" id="KW-0645">Protease</keyword>
<dbReference type="InterPro" id="IPR000152">
    <property type="entry name" value="EGF-type_Asp/Asn_hydroxyl_site"/>
</dbReference>
<keyword evidence="7" id="KW-0964">Secreted</keyword>
<dbReference type="SMART" id="SM00179">
    <property type="entry name" value="EGF_CA"/>
    <property type="match status" value="1"/>
</dbReference>
<reference evidence="28" key="2">
    <citation type="submission" date="2021-03" db="EMBL/GenBank/DDBJ databases">
        <authorList>
            <person name="Guerrero-Cozar I."/>
            <person name="Gomez-Garrido J."/>
            <person name="Berbel C."/>
            <person name="Martinez-Blanch J.F."/>
            <person name="Alioto T."/>
            <person name="Claros M.G."/>
            <person name="Gagnaire P.A."/>
            <person name="Manchado M."/>
        </authorList>
    </citation>
    <scope>NUCLEOTIDE SEQUENCE</scope>
    <source>
        <strain evidence="28">Sse05_10M</strain>
        <tissue evidence="28">Blood</tissue>
    </source>
</reference>
<dbReference type="FunFam" id="2.40.10.10:FF:000120">
    <property type="entry name" value="Putative serine protease"/>
    <property type="match status" value="1"/>
</dbReference>
<proteinExistence type="predicted"/>
<keyword evidence="8 23" id="KW-0245">EGF-like domain</keyword>
<evidence type="ECO:0000256" key="15">
    <source>
        <dbReference type="ARBA" id="ARBA00022825"/>
    </source>
</evidence>
<dbReference type="GO" id="GO:0005615">
    <property type="term" value="C:extracellular space"/>
    <property type="evidence" value="ECO:0007669"/>
    <property type="project" value="TreeGrafter"/>
</dbReference>
<evidence type="ECO:0000256" key="23">
    <source>
        <dbReference type="PROSITE-ProRule" id="PRU00076"/>
    </source>
</evidence>
<evidence type="ECO:0000313" key="29">
    <source>
        <dbReference type="Proteomes" id="UP000693946"/>
    </source>
</evidence>
<dbReference type="CDD" id="cd00190">
    <property type="entry name" value="Tryp_SPc"/>
    <property type="match status" value="1"/>
</dbReference>
<dbReference type="InterPro" id="IPR018114">
    <property type="entry name" value="TRYPSIN_HIS"/>
</dbReference>
<dbReference type="EC" id="3.4.21.22" evidence="4"/>
<feature type="domain" description="EGF-like" evidence="25">
    <location>
        <begin position="23"/>
        <end position="59"/>
    </location>
</feature>
<keyword evidence="9" id="KW-0597">Phosphoprotein</keyword>
<keyword evidence="6" id="KW-0301">Gamma-carboxyglutamic acid</keyword>
<organism evidence="28 29">
    <name type="scientific">Solea senegalensis</name>
    <name type="common">Senegalese sole</name>
    <dbReference type="NCBI Taxonomy" id="28829"/>
    <lineage>
        <taxon>Eukaryota</taxon>
        <taxon>Metazoa</taxon>
        <taxon>Chordata</taxon>
        <taxon>Craniata</taxon>
        <taxon>Vertebrata</taxon>
        <taxon>Euteleostomi</taxon>
        <taxon>Actinopterygii</taxon>
        <taxon>Neopterygii</taxon>
        <taxon>Teleostei</taxon>
        <taxon>Neoteleostei</taxon>
        <taxon>Acanthomorphata</taxon>
        <taxon>Carangaria</taxon>
        <taxon>Pleuronectiformes</taxon>
        <taxon>Pleuronectoidei</taxon>
        <taxon>Soleidae</taxon>
        <taxon>Solea</taxon>
    </lineage>
</organism>
<dbReference type="GO" id="GO:0005509">
    <property type="term" value="F:calcium ion binding"/>
    <property type="evidence" value="ECO:0007669"/>
    <property type="project" value="InterPro"/>
</dbReference>
<comment type="caution">
    <text evidence="28">The sequence shown here is derived from an EMBL/GenBank/DDBJ whole genome shotgun (WGS) entry which is preliminary data.</text>
</comment>
<sequence length="478" mass="53207">MEEAREVFENDEKTMEFWAGYVDGDQCKPPPCQNGGVCEDGVGTYVCWCKPNFGGKNCEIEVTKQCLVNNGGCSHFCMMREELPVCQCAAGYKLGPDKRSCVPTETFSCGKVILSKSESTARFLLTPRTSNQTRANVSTNVSDALHDVFYDDNITQLYDYDFAMNDSDLTDVPAASAIDIRTFQSSLSSSLNPADDPVNSSEWNGETDFKSWAFFPTLPSITAEENTDQRIVGGDEAIPGEIPWQVALMSHSPTLGRAQSFCGGSLLSESWVITAAHCLVLGEVPVRGFFVRVGEHDVEKHEGSEKDHSVAEQHLHPMYNRKKSPYNHDIALLKLTSPVELSNRRRPICLGHKDFTETILRESHSSLVSGWGRQKFLGIEATKLQKLEVPYVDRTLCKQSSRDHITRYMFCAGYGNKEKDSCQGDSGGPHATSFKGTWFLTGIVSWGEECAKDGKYGIYTRVSRYYPWISFTTGIQIN</sequence>
<protein>
    <recommendedName>
        <fullName evidence="5">Coagulation factor IX</fullName>
        <ecNumber evidence="4">3.4.21.22</ecNumber>
    </recommendedName>
    <alternativeName>
        <fullName evidence="22">Christmas factor</fullName>
    </alternativeName>
</protein>
<evidence type="ECO:0000256" key="4">
    <source>
        <dbReference type="ARBA" id="ARBA00012066"/>
    </source>
</evidence>
<evidence type="ECO:0000256" key="13">
    <source>
        <dbReference type="ARBA" id="ARBA00022729"/>
    </source>
</evidence>
<dbReference type="AlphaFoldDB" id="A0AAV6SH09"/>
<evidence type="ECO:0000256" key="12">
    <source>
        <dbReference type="ARBA" id="ARBA00022723"/>
    </source>
</evidence>
<keyword evidence="12" id="KW-0479">Metal-binding</keyword>
<dbReference type="PROSITE" id="PS50240">
    <property type="entry name" value="TRYPSIN_DOM"/>
    <property type="match status" value="1"/>
</dbReference>
<evidence type="ECO:0000256" key="2">
    <source>
        <dbReference type="ARBA" id="ARBA00002741"/>
    </source>
</evidence>
<evidence type="ECO:0000256" key="11">
    <source>
        <dbReference type="ARBA" id="ARBA00022696"/>
    </source>
</evidence>
<dbReference type="InterPro" id="IPR001254">
    <property type="entry name" value="Trypsin_dom"/>
</dbReference>
<dbReference type="PROSITE" id="PS00022">
    <property type="entry name" value="EGF_1"/>
    <property type="match status" value="1"/>
</dbReference>
<evidence type="ECO:0000259" key="25">
    <source>
        <dbReference type="PROSITE" id="PS50026"/>
    </source>
</evidence>
<keyword evidence="16" id="KW-0106">Calcium</keyword>
<evidence type="ECO:0000256" key="3">
    <source>
        <dbReference type="ARBA" id="ARBA00004613"/>
    </source>
</evidence>
<dbReference type="Proteomes" id="UP000693946">
    <property type="component" value="Linkage Group LG13"/>
</dbReference>
<dbReference type="PANTHER" id="PTHR24278">
    <property type="entry name" value="COAGULATION FACTOR"/>
    <property type="match status" value="1"/>
</dbReference>
<evidence type="ECO:0000313" key="28">
    <source>
        <dbReference type="EMBL" id="KAG7516158.1"/>
    </source>
</evidence>
<dbReference type="EMBL" id="JAGKHQ010000005">
    <property type="protein sequence ID" value="KAG7516157.1"/>
    <property type="molecule type" value="Genomic_DNA"/>
</dbReference>
<dbReference type="InterPro" id="IPR018097">
    <property type="entry name" value="EGF_Ca-bd_CS"/>
</dbReference>
<comment type="caution">
    <text evidence="23">Lacks conserved residue(s) required for the propagation of feature annotation.</text>
</comment>
<dbReference type="PROSITE" id="PS01187">
    <property type="entry name" value="EGF_CA"/>
    <property type="match status" value="1"/>
</dbReference>
<dbReference type="InterPro" id="IPR033116">
    <property type="entry name" value="TRYPSIN_SER"/>
</dbReference>
<keyword evidence="17" id="KW-0460">Magnesium</keyword>
<dbReference type="Pfam" id="PF14670">
    <property type="entry name" value="FXa_inhibition"/>
    <property type="match status" value="1"/>
</dbReference>
<feature type="disulfide bond" evidence="23">
    <location>
        <begin position="49"/>
        <end position="58"/>
    </location>
</feature>
<keyword evidence="21" id="KW-0379">Hydroxylation</keyword>
<keyword evidence="13" id="KW-0732">Signal</keyword>
<evidence type="ECO:0000256" key="9">
    <source>
        <dbReference type="ARBA" id="ARBA00022553"/>
    </source>
</evidence>
<dbReference type="PROSITE" id="PS00135">
    <property type="entry name" value="TRYPSIN_SER"/>
    <property type="match status" value="1"/>
</dbReference>
<dbReference type="Pfam" id="PF00089">
    <property type="entry name" value="Trypsin"/>
    <property type="match status" value="1"/>
</dbReference>